<dbReference type="Pfam" id="PF00990">
    <property type="entry name" value="GGDEF"/>
    <property type="match status" value="1"/>
</dbReference>
<keyword evidence="10" id="KW-1185">Reference proteome</keyword>
<keyword evidence="6" id="KW-1133">Transmembrane helix</keyword>
<proteinExistence type="predicted"/>
<dbReference type="PANTHER" id="PTHR43289">
    <property type="entry name" value="MITOGEN-ACTIVATED PROTEIN KINASE KINASE KINASE 20-RELATED"/>
    <property type="match status" value="1"/>
</dbReference>
<evidence type="ECO:0000259" key="8">
    <source>
        <dbReference type="PROSITE" id="PS50887"/>
    </source>
</evidence>
<dbReference type="GO" id="GO:0016020">
    <property type="term" value="C:membrane"/>
    <property type="evidence" value="ECO:0007669"/>
    <property type="project" value="UniProtKB-SubCell"/>
</dbReference>
<dbReference type="CDD" id="cd01949">
    <property type="entry name" value="GGDEF"/>
    <property type="match status" value="1"/>
</dbReference>
<comment type="caution">
    <text evidence="9">The sequence shown here is derived from an EMBL/GenBank/DDBJ whole genome shotgun (WGS) entry which is preliminary data.</text>
</comment>
<evidence type="ECO:0000256" key="3">
    <source>
        <dbReference type="ARBA" id="ARBA00022741"/>
    </source>
</evidence>
<keyword evidence="3" id="KW-0547">Nucleotide-binding</keyword>
<dbReference type="PROSITE" id="PS50887">
    <property type="entry name" value="GGDEF"/>
    <property type="match status" value="1"/>
</dbReference>
<keyword evidence="5" id="KW-0067">ATP-binding</keyword>
<dbReference type="Gene3D" id="3.30.70.270">
    <property type="match status" value="1"/>
</dbReference>
<evidence type="ECO:0000259" key="7">
    <source>
        <dbReference type="PROSITE" id="PS50011"/>
    </source>
</evidence>
<dbReference type="GO" id="GO:0005524">
    <property type="term" value="F:ATP binding"/>
    <property type="evidence" value="ECO:0007669"/>
    <property type="project" value="UniProtKB-KW"/>
</dbReference>
<evidence type="ECO:0000313" key="9">
    <source>
        <dbReference type="EMBL" id="MCY1010476.1"/>
    </source>
</evidence>
<evidence type="ECO:0000313" key="10">
    <source>
        <dbReference type="Proteomes" id="UP001150924"/>
    </source>
</evidence>
<dbReference type="AlphaFoldDB" id="A0A9X3F312"/>
<comment type="subcellular location">
    <subcellularLocation>
        <location evidence="1">Membrane</location>
        <topology evidence="1">Single-pass membrane protein</topology>
    </subcellularLocation>
</comment>
<keyword evidence="4 9" id="KW-0418">Kinase</keyword>
<feature type="transmembrane region" description="Helical" evidence="6">
    <location>
        <begin position="432"/>
        <end position="450"/>
    </location>
</feature>
<evidence type="ECO:0000256" key="2">
    <source>
        <dbReference type="ARBA" id="ARBA00022679"/>
    </source>
</evidence>
<dbReference type="EMBL" id="JAPNKE010000002">
    <property type="protein sequence ID" value="MCY1010476.1"/>
    <property type="molecule type" value="Genomic_DNA"/>
</dbReference>
<dbReference type="RefSeq" id="WP_267773439.1">
    <property type="nucleotide sequence ID" value="NZ_JAPNKE010000002.1"/>
</dbReference>
<dbReference type="PROSITE" id="PS50011">
    <property type="entry name" value="PROTEIN_KINASE_DOM"/>
    <property type="match status" value="1"/>
</dbReference>
<dbReference type="InterPro" id="IPR008271">
    <property type="entry name" value="Ser/Thr_kinase_AS"/>
</dbReference>
<dbReference type="Gene3D" id="3.30.200.20">
    <property type="entry name" value="Phosphorylase Kinase, domain 1"/>
    <property type="match status" value="1"/>
</dbReference>
<dbReference type="Gene3D" id="1.10.510.10">
    <property type="entry name" value="Transferase(Phosphotransferase) domain 1"/>
    <property type="match status" value="1"/>
</dbReference>
<keyword evidence="2" id="KW-0808">Transferase</keyword>
<feature type="domain" description="Protein kinase" evidence="7">
    <location>
        <begin position="54"/>
        <end position="332"/>
    </location>
</feature>
<accession>A0A9X3F312</accession>
<dbReference type="GO" id="GO:0004674">
    <property type="term" value="F:protein serine/threonine kinase activity"/>
    <property type="evidence" value="ECO:0007669"/>
    <property type="project" value="TreeGrafter"/>
</dbReference>
<feature type="transmembrane region" description="Helical" evidence="6">
    <location>
        <begin position="404"/>
        <end position="426"/>
    </location>
</feature>
<feature type="transmembrane region" description="Helical" evidence="6">
    <location>
        <begin position="374"/>
        <end position="392"/>
    </location>
</feature>
<feature type="transmembrane region" description="Helical" evidence="6">
    <location>
        <begin position="481"/>
        <end position="500"/>
    </location>
</feature>
<dbReference type="PROSITE" id="PS00108">
    <property type="entry name" value="PROTEIN_KINASE_ST"/>
    <property type="match status" value="1"/>
</dbReference>
<dbReference type="SUPFAM" id="SSF55073">
    <property type="entry name" value="Nucleotide cyclase"/>
    <property type="match status" value="1"/>
</dbReference>
<dbReference type="InterPro" id="IPR000160">
    <property type="entry name" value="GGDEF_dom"/>
</dbReference>
<dbReference type="CDD" id="cd14014">
    <property type="entry name" value="STKc_PknB_like"/>
    <property type="match status" value="1"/>
</dbReference>
<dbReference type="InterPro" id="IPR000719">
    <property type="entry name" value="Prot_kinase_dom"/>
</dbReference>
<gene>
    <name evidence="9" type="ORF">OV079_33905</name>
</gene>
<dbReference type="SMART" id="SM00267">
    <property type="entry name" value="GGDEF"/>
    <property type="match status" value="1"/>
</dbReference>
<feature type="domain" description="GGDEF" evidence="8">
    <location>
        <begin position="559"/>
        <end position="692"/>
    </location>
</feature>
<sequence length="702" mass="77827">MFGDRAADVDMDEQGVNDVPTALFRGAAAADEGVVVYDAGVEPDGHGPLRIGHFTVLHEIAKGGMGVVYAAHDEQLGRKVAIKLLRAQGDLAGQADERMIREARAMARLSHPNVVQVHEVGAFEGKTFVAMEYIEGQTLRKWLKTGPHAWPDVLDVFRQAGQGLAAAHRAGVVHRDFKPENVVVSKDQRVKVLDFGLARWKAEEVQVEGEEVEISLDEHPSESDDGPCLTRPGFLLGTPAYMSPEQFEGNPADTRSDQFGFCVALYEALYGRRPFPGSNFAKLARAITKESPLPPPADVDVPKWVHAVVLRGLSRDPSQRFPSMDALLTGFGDFKASVDAHNTEMLRLESGLGTIMVLGFWILDWMFVPEHVYLALFIRLGIGGAALVVHVLCRRRPRLVERHIDDLSLAINVLTGWGMSAIIWLAGGYESAYYAGLCLLVLTLGIMFLWTVRRALLLNAIIYGFYMTPLVLGLIEVHEPTVVLSNQLFLLSTMIIVMTAQRQRYVQERRRFLAEQERSQLREEVAAMARGRRRAELYERTQFLLLGEDELQRSRRDRRPVWCMVVGVDGFAEIVARHGESVRDEILEGLRQRLAEDLWRFDLAGQYHGDELVFLVSDAQSRSVRKLTERLIRALSSEPVVTRAGALKLTVSAGLAVSSSASGNLTTLLSNAVSALEQARHAGGARLMLWSVEELVTTRSGP</sequence>
<dbReference type="InterPro" id="IPR043128">
    <property type="entry name" value="Rev_trsase/Diguanyl_cyclase"/>
</dbReference>
<dbReference type="InterPro" id="IPR029787">
    <property type="entry name" value="Nucleotide_cyclase"/>
</dbReference>
<feature type="transmembrane region" description="Helical" evidence="6">
    <location>
        <begin position="457"/>
        <end position="475"/>
    </location>
</feature>
<organism evidence="9 10">
    <name type="scientific">Nannocystis pusilla</name>
    <dbReference type="NCBI Taxonomy" id="889268"/>
    <lineage>
        <taxon>Bacteria</taxon>
        <taxon>Pseudomonadati</taxon>
        <taxon>Myxococcota</taxon>
        <taxon>Polyangia</taxon>
        <taxon>Nannocystales</taxon>
        <taxon>Nannocystaceae</taxon>
        <taxon>Nannocystis</taxon>
    </lineage>
</organism>
<evidence type="ECO:0000256" key="6">
    <source>
        <dbReference type="SAM" id="Phobius"/>
    </source>
</evidence>
<evidence type="ECO:0000256" key="1">
    <source>
        <dbReference type="ARBA" id="ARBA00004167"/>
    </source>
</evidence>
<dbReference type="SUPFAM" id="SSF56112">
    <property type="entry name" value="Protein kinase-like (PK-like)"/>
    <property type="match status" value="1"/>
</dbReference>
<evidence type="ECO:0000256" key="4">
    <source>
        <dbReference type="ARBA" id="ARBA00022777"/>
    </source>
</evidence>
<protein>
    <submittedName>
        <fullName evidence="9">Protein kinase</fullName>
    </submittedName>
</protein>
<name>A0A9X3F312_9BACT</name>
<dbReference type="PANTHER" id="PTHR43289:SF6">
    <property type="entry name" value="SERINE_THREONINE-PROTEIN KINASE NEKL-3"/>
    <property type="match status" value="1"/>
</dbReference>
<dbReference type="Proteomes" id="UP001150924">
    <property type="component" value="Unassembled WGS sequence"/>
</dbReference>
<dbReference type="NCBIfam" id="TIGR00254">
    <property type="entry name" value="GGDEF"/>
    <property type="match status" value="1"/>
</dbReference>
<feature type="transmembrane region" description="Helical" evidence="6">
    <location>
        <begin position="351"/>
        <end position="368"/>
    </location>
</feature>
<keyword evidence="6" id="KW-0472">Membrane</keyword>
<evidence type="ECO:0000256" key="5">
    <source>
        <dbReference type="ARBA" id="ARBA00022840"/>
    </source>
</evidence>
<reference evidence="9" key="1">
    <citation type="submission" date="2022-11" db="EMBL/GenBank/DDBJ databases">
        <title>Minimal conservation of predation-associated metabolite biosynthetic gene clusters underscores biosynthetic potential of Myxococcota including descriptions for ten novel species: Archangium lansinium sp. nov., Myxococcus landrumus sp. nov., Nannocystis bai.</title>
        <authorList>
            <person name="Ahearne A."/>
            <person name="Stevens C."/>
            <person name="Phillips K."/>
        </authorList>
    </citation>
    <scope>NUCLEOTIDE SEQUENCE</scope>
    <source>
        <strain evidence="9">Na p29</strain>
    </source>
</reference>
<dbReference type="InterPro" id="IPR011009">
    <property type="entry name" value="Kinase-like_dom_sf"/>
</dbReference>
<dbReference type="Pfam" id="PF00069">
    <property type="entry name" value="Pkinase"/>
    <property type="match status" value="1"/>
</dbReference>
<keyword evidence="6" id="KW-0812">Transmembrane</keyword>